<evidence type="ECO:0000313" key="2">
    <source>
        <dbReference type="EMBL" id="GAA0373889.1"/>
    </source>
</evidence>
<reference evidence="3" key="1">
    <citation type="journal article" date="2019" name="Int. J. Syst. Evol. Microbiol.">
        <title>The Global Catalogue of Microorganisms (GCM) 10K type strain sequencing project: providing services to taxonomists for standard genome sequencing and annotation.</title>
        <authorList>
            <consortium name="The Broad Institute Genomics Platform"/>
            <consortium name="The Broad Institute Genome Sequencing Center for Infectious Disease"/>
            <person name="Wu L."/>
            <person name="Ma J."/>
        </authorList>
    </citation>
    <scope>NUCLEOTIDE SEQUENCE [LARGE SCALE GENOMIC DNA]</scope>
    <source>
        <strain evidence="3">JCM 4565</strain>
    </source>
</reference>
<dbReference type="Proteomes" id="UP001500063">
    <property type="component" value="Unassembled WGS sequence"/>
</dbReference>
<gene>
    <name evidence="2" type="ORF">GCM10010319_60450</name>
</gene>
<dbReference type="InterPro" id="IPR001585">
    <property type="entry name" value="TAL/FSA"/>
</dbReference>
<dbReference type="Pfam" id="PF00923">
    <property type="entry name" value="TAL_FSA"/>
    <property type="match status" value="1"/>
</dbReference>
<evidence type="ECO:0000256" key="1">
    <source>
        <dbReference type="ARBA" id="ARBA00023270"/>
    </source>
</evidence>
<dbReference type="PANTHER" id="PTHR10683:SF31">
    <property type="entry name" value="TRANSALDOLASE"/>
    <property type="match status" value="1"/>
</dbReference>
<dbReference type="PROSITE" id="PS01054">
    <property type="entry name" value="TRANSALDOLASE_1"/>
    <property type="match status" value="1"/>
</dbReference>
<sequence length="412" mass="45697">MLSILEQLQQTNPSAEIWWDSSPLDFPRWRASFLEGARDETARGRWAAQLDRFLIPGRPTGSLVRGVTTNPSLVAKSVLAAPDLWAAEIREQIRCQRSPDIEGTFALLYGEAVGRAATAMLPLWEATDGQYGWVSGQLDPRHMFDAERMLDQALRLARRAPNLMVKVPGTLQGYDVVRQLVARGISVNSTLSYTVPQFVSCARAVREGLEQARREGTDTSRWRAVFTHMIGRFGSQGDLPAEAATRGIELSPADVRWAEIAVAKRIHRMIQEDGLPVKMLLSSLETDDPARGMSSLSMHLEQSAGGAIAYTCKPQFIADIMRRDGEFRGFDAHAIDGDVPPAVWEKLMRLPSFHRAITPHGMAPEEFASYGSFVSTYSEVIRNTRRLIDFVAHQLELSPPREDALLVSGSIG</sequence>
<dbReference type="EMBL" id="BAAABW010000031">
    <property type="protein sequence ID" value="GAA0373889.1"/>
    <property type="molecule type" value="Genomic_DNA"/>
</dbReference>
<evidence type="ECO:0008006" key="4">
    <source>
        <dbReference type="Google" id="ProtNLM"/>
    </source>
</evidence>
<dbReference type="InterPro" id="IPR013785">
    <property type="entry name" value="Aldolase_TIM"/>
</dbReference>
<comment type="caution">
    <text evidence="2">The sequence shown here is derived from an EMBL/GenBank/DDBJ whole genome shotgun (WGS) entry which is preliminary data.</text>
</comment>
<keyword evidence="1" id="KW-0704">Schiff base</keyword>
<proteinExistence type="predicted"/>
<dbReference type="Gene3D" id="3.20.20.70">
    <property type="entry name" value="Aldolase class I"/>
    <property type="match status" value="1"/>
</dbReference>
<evidence type="ECO:0000313" key="3">
    <source>
        <dbReference type="Proteomes" id="UP001500063"/>
    </source>
</evidence>
<dbReference type="RefSeq" id="WP_344122901.1">
    <property type="nucleotide sequence ID" value="NZ_BAAABW010000031.1"/>
</dbReference>
<accession>A0ABP3HP88</accession>
<organism evidence="2 3">
    <name type="scientific">Streptomyces blastmyceticus</name>
    <dbReference type="NCBI Taxonomy" id="68180"/>
    <lineage>
        <taxon>Bacteria</taxon>
        <taxon>Bacillati</taxon>
        <taxon>Actinomycetota</taxon>
        <taxon>Actinomycetes</taxon>
        <taxon>Kitasatosporales</taxon>
        <taxon>Streptomycetaceae</taxon>
        <taxon>Streptomyces</taxon>
    </lineage>
</organism>
<dbReference type="InterPro" id="IPR018225">
    <property type="entry name" value="Transaldolase_AS"/>
</dbReference>
<dbReference type="SUPFAM" id="SSF51569">
    <property type="entry name" value="Aldolase"/>
    <property type="match status" value="1"/>
</dbReference>
<keyword evidence="3" id="KW-1185">Reference proteome</keyword>
<name>A0ABP3HP88_9ACTN</name>
<dbReference type="PANTHER" id="PTHR10683">
    <property type="entry name" value="TRANSALDOLASE"/>
    <property type="match status" value="1"/>
</dbReference>
<protein>
    <recommendedName>
        <fullName evidence="4">Transaldolase</fullName>
    </recommendedName>
</protein>